<dbReference type="OrthoDB" id="6433940at2759"/>
<dbReference type="AlphaFoldDB" id="A0A8X6TJR5"/>
<dbReference type="Proteomes" id="UP000887013">
    <property type="component" value="Unassembled WGS sequence"/>
</dbReference>
<evidence type="ECO:0000313" key="2">
    <source>
        <dbReference type="Proteomes" id="UP000887013"/>
    </source>
</evidence>
<organism evidence="1 2">
    <name type="scientific">Nephila pilipes</name>
    <name type="common">Giant wood spider</name>
    <name type="synonym">Nephila maculata</name>
    <dbReference type="NCBI Taxonomy" id="299642"/>
    <lineage>
        <taxon>Eukaryota</taxon>
        <taxon>Metazoa</taxon>
        <taxon>Ecdysozoa</taxon>
        <taxon>Arthropoda</taxon>
        <taxon>Chelicerata</taxon>
        <taxon>Arachnida</taxon>
        <taxon>Araneae</taxon>
        <taxon>Araneomorphae</taxon>
        <taxon>Entelegynae</taxon>
        <taxon>Araneoidea</taxon>
        <taxon>Nephilidae</taxon>
        <taxon>Nephila</taxon>
    </lineage>
</organism>
<reference evidence="1" key="1">
    <citation type="submission" date="2020-08" db="EMBL/GenBank/DDBJ databases">
        <title>Multicomponent nature underlies the extraordinary mechanical properties of spider dragline silk.</title>
        <authorList>
            <person name="Kono N."/>
            <person name="Nakamura H."/>
            <person name="Mori M."/>
            <person name="Yoshida Y."/>
            <person name="Ohtoshi R."/>
            <person name="Malay A.D."/>
            <person name="Moran D.A.P."/>
            <person name="Tomita M."/>
            <person name="Numata K."/>
            <person name="Arakawa K."/>
        </authorList>
    </citation>
    <scope>NUCLEOTIDE SEQUENCE</scope>
</reference>
<gene>
    <name evidence="1" type="primary">AVEN_194129_1</name>
    <name evidence="1" type="ORF">NPIL_666611</name>
</gene>
<name>A0A8X6TJR5_NEPPI</name>
<sequence>MNLKGLGDESVNHDLFGGIARAVKHQRYHINLSNVDGSYNYQLEVLDEKKMCASIRSMIAEHCLNQLKYLDLWKLDTLGIDDSSEKCSKTENQQLALKHFRETVSRDNTGRY</sequence>
<keyword evidence="2" id="KW-1185">Reference proteome</keyword>
<comment type="caution">
    <text evidence="1">The sequence shown here is derived from an EMBL/GenBank/DDBJ whole genome shotgun (WGS) entry which is preliminary data.</text>
</comment>
<evidence type="ECO:0000313" key="1">
    <source>
        <dbReference type="EMBL" id="GFT18003.1"/>
    </source>
</evidence>
<proteinExistence type="predicted"/>
<dbReference type="EMBL" id="BMAW01105144">
    <property type="protein sequence ID" value="GFT18003.1"/>
    <property type="molecule type" value="Genomic_DNA"/>
</dbReference>
<protein>
    <submittedName>
        <fullName evidence="1">Uncharacterized protein</fullName>
    </submittedName>
</protein>
<accession>A0A8X6TJR5</accession>